<dbReference type="Proteomes" id="UP001596548">
    <property type="component" value="Unassembled WGS sequence"/>
</dbReference>
<reference evidence="2" key="1">
    <citation type="journal article" date="2019" name="Int. J. Syst. Evol. Microbiol.">
        <title>The Global Catalogue of Microorganisms (GCM) 10K type strain sequencing project: providing services to taxonomists for standard genome sequencing and annotation.</title>
        <authorList>
            <consortium name="The Broad Institute Genomics Platform"/>
            <consortium name="The Broad Institute Genome Sequencing Center for Infectious Disease"/>
            <person name="Wu L."/>
            <person name="Ma J."/>
        </authorList>
    </citation>
    <scope>NUCLEOTIDE SEQUENCE [LARGE SCALE GENOMIC DNA]</scope>
    <source>
        <strain evidence="2">XZYJT-10</strain>
    </source>
</reference>
<evidence type="ECO:0000313" key="1">
    <source>
        <dbReference type="EMBL" id="MFC7278964.1"/>
    </source>
</evidence>
<dbReference type="SUPFAM" id="SSF49899">
    <property type="entry name" value="Concanavalin A-like lectins/glucanases"/>
    <property type="match status" value="1"/>
</dbReference>
<dbReference type="InterPro" id="IPR013320">
    <property type="entry name" value="ConA-like_dom_sf"/>
</dbReference>
<gene>
    <name evidence="1" type="ORF">ACFQS1_33790</name>
</gene>
<dbReference type="EMBL" id="JBHTBJ010000041">
    <property type="protein sequence ID" value="MFC7278964.1"/>
    <property type="molecule type" value="Genomic_DNA"/>
</dbReference>
<organism evidence="1 2">
    <name type="scientific">Paractinoplanes rhizophilus</name>
    <dbReference type="NCBI Taxonomy" id="1416877"/>
    <lineage>
        <taxon>Bacteria</taxon>
        <taxon>Bacillati</taxon>
        <taxon>Actinomycetota</taxon>
        <taxon>Actinomycetes</taxon>
        <taxon>Micromonosporales</taxon>
        <taxon>Micromonosporaceae</taxon>
        <taxon>Paractinoplanes</taxon>
    </lineage>
</organism>
<dbReference type="Gene3D" id="2.60.120.200">
    <property type="match status" value="1"/>
</dbReference>
<proteinExistence type="predicted"/>
<dbReference type="Pfam" id="PF13385">
    <property type="entry name" value="Laminin_G_3"/>
    <property type="match status" value="1"/>
</dbReference>
<comment type="caution">
    <text evidence="1">The sequence shown here is derived from an EMBL/GenBank/DDBJ whole genome shotgun (WGS) entry which is preliminary data.</text>
</comment>
<evidence type="ECO:0000313" key="2">
    <source>
        <dbReference type="Proteomes" id="UP001596548"/>
    </source>
</evidence>
<dbReference type="RefSeq" id="WP_378976078.1">
    <property type="nucleotide sequence ID" value="NZ_JBHTBJ010000041.1"/>
</dbReference>
<accession>A0ABW2I2E3</accession>
<protein>
    <submittedName>
        <fullName evidence="1">LamG-like jellyroll fold domain-containing protein</fullName>
    </submittedName>
</protein>
<sequence>MMTTIQGDVATIGSATDELAALRDWLSAHTSDGTLPLTDDVLGFPLLQPLFHDPALPIGNPRIDLTRPDAIGIAGTVELLGASGVTVEISVGGSNASGLTAGLTLAADDADPVRLSGILAGVAGAGTTLPPEVPDLGFTGLGFTVAPRSGAFTADAICLVPFTLPFGGDGLPVGSAGLHLERAADAGAVGVRLDLASAGAVTVTDGFRVTSFALAFHHDDGWGLTGALSTELLGEAVELTASLAETASRREFRFAATAVAAAPVDLAGAGALGLGSLSVTVARGLGTAPAAAPEPGEVRLDPRTAYSWGVSAAGHLDLLDQAIVLDGALTVTGEPGSLRLVFRPGAGGEGAEVAVPLPGAESVVTHLGLDGLGISRATVGGTSTWTVSAEAAVWFDGLPCGLGSVLPGSRDTELTGTFELTTGAEAGVVFSVGPVLPMQPFHLPDLRIPEVFTLDLSQARSAIEVGRLEIRWARGGGLDVSADLGIGIPAELNQIFGAGHDVLVGYDEADPDTLQRLALTASATGGGSGGPALALHPLTSPFAGLTLEPADPGGDERQATVVVPEVGTFSLVVPSIGVSGDTFSARAAVRRQGPLTLPLSPVKWVLKALNLERVTPFLPDRLPLDDVRLYDAVTGLDADGLAGMIRTALGNVPGLPLPDQTALREALQTIAAAAERLPDRLKPYLDCHVPEALSVDLKVSAAGALLGGVSVTGPGDAPGTRANATPLRFLLPGLSATGPLLTGIELWNLQVGEILGGAALLVRADLNVDQFDLLPLATLLALPESAPGPADPRSLTRRLVADQLTLLVVPEALVAAPVFCTDLGVEYRGVEGADVGAHLSFPAPALDVAAALALYRQFADFLTSPTALLDESQIAAPGLDLKLTAGPAYLRLPDYLGGQTYGSRTATSSVSAGSNLAHLLNGLKTLRLDELLQALPEALLHGAATGRPVVLGPLSFSAGYDVATPPGPRPGEVARRGIEVALHGSAELPGLAGIASRLAVRSTTGTDLGMAFAVDATLAGGAVALELGGSVISPAPGTPPGGGVLQFTDPAARLSTPGPAWTPNSFSVEWWMYPTGLADYNQFISGDDVWGAFVFHSTASGAVYCGTDVATRFTPADLPAGTVQLNTWQHFAFTYHDGVAILFRNGIQLALKTGMSKPAPWRGMRLGIPVPGSQVRGRIAELRVWDYLRPIQEVQASLRQRLTGSEPGLAGYWPLDEGTGTVVRDLGPSGFDGVTTATSWLPPGADAPPLDAPATAGQPARISGTSTGWLLRGQPDQQQFLSGSVDVEPSRVSVSGKLDLFGDNAVGLKVKGNVAGEITAGPSGGSPSVRLAGNGEVDLAGLTLAAAGVAVTPEALTVDGSWLGRFGVHLELDTTMSHPRLRGRATGALMVDPPFGPVTVLSTGRPVPSLVKLADGFRQVLAVSLALDVIADEASGVSLSGTASFTVGTRTFAVSVRLPQIPATLDALAEQVGLAVRTVGDGVFQSLYSTAEAWLEGLGRKAFAWADGQLDQVGQNLAFFFGKAPGEVAGLLKTSGYGIDQITESLGGVFGSDHTGLVVTLTSAGYSLKQAAGSLASVFAPGAPPYDRAKLALQALAHHYSALDQINVLNSFLPDVDDLGTAIKLLSDVSQFDLRTILTAAANSAYRVTYDTAVIAAGKIGLHL</sequence>
<keyword evidence="2" id="KW-1185">Reference proteome</keyword>
<name>A0ABW2I2E3_9ACTN</name>